<feature type="domain" description="TF-B3" evidence="6">
    <location>
        <begin position="48"/>
        <end position="120"/>
    </location>
</feature>
<keyword evidence="2" id="KW-0805">Transcription regulation</keyword>
<dbReference type="PaxDb" id="4097-A0A1S3XAK1"/>
<dbReference type="Pfam" id="PF02362">
    <property type="entry name" value="B3"/>
    <property type="match status" value="2"/>
</dbReference>
<keyword evidence="5" id="KW-0539">Nucleus</keyword>
<dbReference type="PROSITE" id="PS50863">
    <property type="entry name" value="B3"/>
    <property type="match status" value="2"/>
</dbReference>
<dbReference type="CDD" id="cd10017">
    <property type="entry name" value="B3_DNA"/>
    <property type="match status" value="2"/>
</dbReference>
<dbReference type="GO" id="GO:0003677">
    <property type="term" value="F:DNA binding"/>
    <property type="evidence" value="ECO:0007669"/>
    <property type="project" value="UniProtKB-KW"/>
</dbReference>
<organism evidence="7">
    <name type="scientific">Nicotiana tabacum</name>
    <name type="common">Common tobacco</name>
    <dbReference type="NCBI Taxonomy" id="4097"/>
    <lineage>
        <taxon>Eukaryota</taxon>
        <taxon>Viridiplantae</taxon>
        <taxon>Streptophyta</taxon>
        <taxon>Embryophyta</taxon>
        <taxon>Tracheophyta</taxon>
        <taxon>Spermatophyta</taxon>
        <taxon>Magnoliopsida</taxon>
        <taxon>eudicotyledons</taxon>
        <taxon>Gunneridae</taxon>
        <taxon>Pentapetalae</taxon>
        <taxon>asterids</taxon>
        <taxon>lamiids</taxon>
        <taxon>Solanales</taxon>
        <taxon>Solanaceae</taxon>
        <taxon>Nicotianoideae</taxon>
        <taxon>Nicotianeae</taxon>
        <taxon>Nicotiana</taxon>
    </lineage>
</organism>
<dbReference type="STRING" id="4097.A0A1S3XAK1"/>
<dbReference type="SMR" id="A0A1S3XAK1"/>
<dbReference type="PANTHER" id="PTHR31674:SF84">
    <property type="entry name" value="B3 DOMAIN-CONTAINING PROTEIN REM17-LIKE"/>
    <property type="match status" value="1"/>
</dbReference>
<evidence type="ECO:0000256" key="3">
    <source>
        <dbReference type="ARBA" id="ARBA00023125"/>
    </source>
</evidence>
<dbReference type="InterPro" id="IPR039218">
    <property type="entry name" value="REM_fam"/>
</dbReference>
<evidence type="ECO:0000313" key="7">
    <source>
        <dbReference type="RefSeq" id="XP_016436844.1"/>
    </source>
</evidence>
<accession>A0A1S3XAK1</accession>
<reference evidence="7" key="1">
    <citation type="submission" date="2025-08" db="UniProtKB">
        <authorList>
            <consortium name="RefSeq"/>
        </authorList>
    </citation>
    <scope>IDENTIFICATION</scope>
</reference>
<gene>
    <name evidence="7" type="primary">LOC107762955</name>
</gene>
<dbReference type="OMA" id="MEGRNEH"/>
<evidence type="ECO:0000256" key="2">
    <source>
        <dbReference type="ARBA" id="ARBA00023015"/>
    </source>
</evidence>
<dbReference type="KEGG" id="nta:107762955"/>
<dbReference type="InterPro" id="IPR003340">
    <property type="entry name" value="B3_DNA-bd"/>
</dbReference>
<dbReference type="SUPFAM" id="SSF101936">
    <property type="entry name" value="DNA-binding pseudobarrel domain"/>
    <property type="match status" value="2"/>
</dbReference>
<keyword evidence="3" id="KW-0238">DNA-binding</keyword>
<dbReference type="SMART" id="SM01019">
    <property type="entry name" value="B3"/>
    <property type="match status" value="2"/>
</dbReference>
<dbReference type="RefSeq" id="XP_016436844.1">
    <property type="nucleotide sequence ID" value="XM_016581358.1"/>
</dbReference>
<dbReference type="Gene3D" id="2.40.330.10">
    <property type="entry name" value="DNA-binding pseudobarrel domain"/>
    <property type="match status" value="2"/>
</dbReference>
<evidence type="ECO:0000256" key="4">
    <source>
        <dbReference type="ARBA" id="ARBA00023163"/>
    </source>
</evidence>
<dbReference type="AlphaFoldDB" id="A0A1S3XAK1"/>
<keyword evidence="4" id="KW-0804">Transcription</keyword>
<evidence type="ECO:0000259" key="6">
    <source>
        <dbReference type="PROSITE" id="PS50863"/>
    </source>
</evidence>
<name>A0A1S3XAK1_TOBAC</name>
<dbReference type="PANTHER" id="PTHR31674">
    <property type="entry name" value="B3 DOMAIN-CONTAINING PROTEIN REM-LIKE 3-RELATED"/>
    <property type="match status" value="1"/>
</dbReference>
<evidence type="ECO:0000256" key="1">
    <source>
        <dbReference type="ARBA" id="ARBA00004123"/>
    </source>
</evidence>
<dbReference type="OrthoDB" id="1210957at2759"/>
<proteinExistence type="predicted"/>
<feature type="domain" description="TF-B3" evidence="6">
    <location>
        <begin position="170"/>
        <end position="267"/>
    </location>
</feature>
<dbReference type="InterPro" id="IPR015300">
    <property type="entry name" value="DNA-bd_pseudobarrel_sf"/>
</dbReference>
<dbReference type="GO" id="GO:0005634">
    <property type="term" value="C:nucleus"/>
    <property type="evidence" value="ECO:0007669"/>
    <property type="project" value="UniProtKB-SubCell"/>
</dbReference>
<evidence type="ECO:0000256" key="5">
    <source>
        <dbReference type="ARBA" id="ARBA00023242"/>
    </source>
</evidence>
<protein>
    <submittedName>
        <fullName evidence="7">B3 domain-containing protein REM17-like</fullName>
    </submittedName>
</protein>
<sequence>MAVLKQSHTCSNSYGYSERLQTFSETCVLQSSSGSLFIGVFGTNTPKIPTSFLKYLKGNNHIEHAILRRAGKKWLVKVKGRRLEDGWEKFAEEHDLQYGDILVFRYEGDMAFEVSIFHSNQCEDEQKAHNVEETSKKFEFKGKPNNSIKSSNKEFSHSEAAIHKPFGHSHFVCTVRPYCLSKDILSIPKQFAWANGLINKKCDLIIRDERQRSWNLILRSYSTNVYISGGWNKIRDTHCLKEGDRIMFEVVANEKKPTWKFHAKSGEDASIIQEVD</sequence>
<comment type="subcellular location">
    <subcellularLocation>
        <location evidence="1">Nucleus</location>
    </subcellularLocation>
</comment>